<dbReference type="RefSeq" id="WP_076196655.1">
    <property type="nucleotide sequence ID" value="NZ_CP019236.1"/>
</dbReference>
<protein>
    <submittedName>
        <fullName evidence="6">Transcriptional regulator</fullName>
    </submittedName>
</protein>
<evidence type="ECO:0000256" key="2">
    <source>
        <dbReference type="ARBA" id="ARBA00023125"/>
    </source>
</evidence>
<dbReference type="InterPro" id="IPR002577">
    <property type="entry name" value="HTH_HxlR"/>
</dbReference>
<evidence type="ECO:0000313" key="6">
    <source>
        <dbReference type="EMBL" id="APW36345.1"/>
    </source>
</evidence>
<evidence type="ECO:0000256" key="1">
    <source>
        <dbReference type="ARBA" id="ARBA00023015"/>
    </source>
</evidence>
<dbReference type="AlphaFoldDB" id="A0A1P8JRJ5"/>
<dbReference type="PANTHER" id="PTHR33204:SF18">
    <property type="entry name" value="TRANSCRIPTIONAL REGULATORY PROTEIN"/>
    <property type="match status" value="1"/>
</dbReference>
<accession>A0A1P8JRJ5</accession>
<dbReference type="InterPro" id="IPR036390">
    <property type="entry name" value="WH_DNA-bd_sf"/>
</dbReference>
<gene>
    <name evidence="6" type="ORF">RD110_03225</name>
</gene>
<organism evidence="6 7">
    <name type="scientific">Rhodoferax koreensis</name>
    <dbReference type="NCBI Taxonomy" id="1842727"/>
    <lineage>
        <taxon>Bacteria</taxon>
        <taxon>Pseudomonadati</taxon>
        <taxon>Pseudomonadota</taxon>
        <taxon>Betaproteobacteria</taxon>
        <taxon>Burkholderiales</taxon>
        <taxon>Comamonadaceae</taxon>
        <taxon>Rhodoferax</taxon>
    </lineage>
</organism>
<dbReference type="InterPro" id="IPR036388">
    <property type="entry name" value="WH-like_DNA-bd_sf"/>
</dbReference>
<dbReference type="Pfam" id="PF01638">
    <property type="entry name" value="HxlR"/>
    <property type="match status" value="1"/>
</dbReference>
<evidence type="ECO:0000256" key="3">
    <source>
        <dbReference type="ARBA" id="ARBA00023163"/>
    </source>
</evidence>
<sequence>MKGKRTTLETSTCAIARSLESIGDWWSLLIVRDALAGTRRFGEFQRSLGLAKNILTTRLRKLVACGVLTTAPASDGSSYREYVLTEKGERLYLVVAALWQWGEEFCFPPGQLSYDLVDRQTHEKLRPLELKSQDGRTLGPHDFVSRALEREDRDPSSTALSSGDPLRK</sequence>
<feature type="compositionally biased region" description="Basic and acidic residues" evidence="4">
    <location>
        <begin position="143"/>
        <end position="155"/>
    </location>
</feature>
<dbReference type="Gene3D" id="1.10.10.10">
    <property type="entry name" value="Winged helix-like DNA-binding domain superfamily/Winged helix DNA-binding domain"/>
    <property type="match status" value="1"/>
</dbReference>
<dbReference type="OrthoDB" id="9807069at2"/>
<proteinExistence type="predicted"/>
<dbReference type="GO" id="GO:0003677">
    <property type="term" value="F:DNA binding"/>
    <property type="evidence" value="ECO:0007669"/>
    <property type="project" value="UniProtKB-KW"/>
</dbReference>
<dbReference type="Proteomes" id="UP000186609">
    <property type="component" value="Chromosome"/>
</dbReference>
<keyword evidence="2" id="KW-0238">DNA-binding</keyword>
<keyword evidence="3" id="KW-0804">Transcription</keyword>
<evidence type="ECO:0000256" key="4">
    <source>
        <dbReference type="SAM" id="MobiDB-lite"/>
    </source>
</evidence>
<dbReference type="EMBL" id="CP019236">
    <property type="protein sequence ID" value="APW36345.1"/>
    <property type="molecule type" value="Genomic_DNA"/>
</dbReference>
<dbReference type="KEGG" id="rhy:RD110_03225"/>
<name>A0A1P8JRJ5_9BURK</name>
<keyword evidence="1" id="KW-0805">Transcription regulation</keyword>
<dbReference type="PANTHER" id="PTHR33204">
    <property type="entry name" value="TRANSCRIPTIONAL REGULATOR, MARR FAMILY"/>
    <property type="match status" value="1"/>
</dbReference>
<dbReference type="PROSITE" id="PS51118">
    <property type="entry name" value="HTH_HXLR"/>
    <property type="match status" value="1"/>
</dbReference>
<evidence type="ECO:0000313" key="7">
    <source>
        <dbReference type="Proteomes" id="UP000186609"/>
    </source>
</evidence>
<feature type="domain" description="HTH hxlR-type" evidence="5">
    <location>
        <begin position="13"/>
        <end position="110"/>
    </location>
</feature>
<feature type="region of interest" description="Disordered" evidence="4">
    <location>
        <begin position="128"/>
        <end position="168"/>
    </location>
</feature>
<dbReference type="SUPFAM" id="SSF46785">
    <property type="entry name" value="Winged helix' DNA-binding domain"/>
    <property type="match status" value="1"/>
</dbReference>
<reference evidence="6 7" key="1">
    <citation type="submission" date="2017-01" db="EMBL/GenBank/DDBJ databases">
        <authorList>
            <person name="Mah S.A."/>
            <person name="Swanson W.J."/>
            <person name="Moy G.W."/>
            <person name="Vacquier V.D."/>
        </authorList>
    </citation>
    <scope>NUCLEOTIDE SEQUENCE [LARGE SCALE GENOMIC DNA]</scope>
    <source>
        <strain evidence="6 7">DCY110</strain>
    </source>
</reference>
<dbReference type="STRING" id="1842727.RD110_03225"/>
<keyword evidence="7" id="KW-1185">Reference proteome</keyword>
<evidence type="ECO:0000259" key="5">
    <source>
        <dbReference type="PROSITE" id="PS51118"/>
    </source>
</evidence>